<accession>A0A5C8ZQZ1</accession>
<dbReference type="GO" id="GO:0015074">
    <property type="term" value="P:DNA integration"/>
    <property type="evidence" value="ECO:0007669"/>
    <property type="project" value="InterPro"/>
</dbReference>
<keyword evidence="1" id="KW-0233">DNA recombination</keyword>
<evidence type="ECO:0000259" key="2">
    <source>
        <dbReference type="PROSITE" id="PS51898"/>
    </source>
</evidence>
<dbReference type="GO" id="GO:0006310">
    <property type="term" value="P:DNA recombination"/>
    <property type="evidence" value="ECO:0007669"/>
    <property type="project" value="UniProtKB-KW"/>
</dbReference>
<name>A0A5C8ZQZ1_9GAMM</name>
<protein>
    <submittedName>
        <fullName evidence="3">Tyrosine-type recombinase/integrase</fullName>
    </submittedName>
</protein>
<dbReference type="InterPro" id="IPR011010">
    <property type="entry name" value="DNA_brk_join_enz"/>
</dbReference>
<dbReference type="PROSITE" id="PS51898">
    <property type="entry name" value="TYR_RECOMBINASE"/>
    <property type="match status" value="1"/>
</dbReference>
<dbReference type="Pfam" id="PF00589">
    <property type="entry name" value="Phage_integrase"/>
    <property type="match status" value="1"/>
</dbReference>
<dbReference type="InterPro" id="IPR002104">
    <property type="entry name" value="Integrase_catalytic"/>
</dbReference>
<dbReference type="Gene3D" id="1.10.443.10">
    <property type="entry name" value="Intergrase catalytic core"/>
    <property type="match status" value="1"/>
</dbReference>
<dbReference type="Proteomes" id="UP000321039">
    <property type="component" value="Unassembled WGS sequence"/>
</dbReference>
<organism evidence="3 4">
    <name type="scientific">Parahaliea maris</name>
    <dbReference type="NCBI Taxonomy" id="2716870"/>
    <lineage>
        <taxon>Bacteria</taxon>
        <taxon>Pseudomonadati</taxon>
        <taxon>Pseudomonadota</taxon>
        <taxon>Gammaproteobacteria</taxon>
        <taxon>Cellvibrionales</taxon>
        <taxon>Halieaceae</taxon>
        <taxon>Parahaliea</taxon>
    </lineage>
</organism>
<comment type="caution">
    <text evidence="3">The sequence shown here is derived from an EMBL/GenBank/DDBJ whole genome shotgun (WGS) entry which is preliminary data.</text>
</comment>
<keyword evidence="4" id="KW-1185">Reference proteome</keyword>
<feature type="domain" description="Tyr recombinase" evidence="2">
    <location>
        <begin position="1"/>
        <end position="116"/>
    </location>
</feature>
<proteinExistence type="predicted"/>
<dbReference type="RefSeq" id="WP_148069800.1">
    <property type="nucleotide sequence ID" value="NZ_VRZA01000007.1"/>
</dbReference>
<evidence type="ECO:0000313" key="3">
    <source>
        <dbReference type="EMBL" id="TXS90878.1"/>
    </source>
</evidence>
<sequence length="130" mass="15018">MFSILRKHYFYEHRFTNKQHAIHQADQARQSIRRLFVSSRRGDQRVTSINKVWQTLRKSAGLEHICLHELSHMNASMLVFSGHSLDVVQKVLGHSDSSVTQRYSHLTSEALRQATKSVGDYVDRVTQNPS</sequence>
<reference evidence="3 4" key="1">
    <citation type="submission" date="2019-08" db="EMBL/GenBank/DDBJ databases">
        <title>Parahaliea maris sp. nov., isolated from the surface seawater.</title>
        <authorList>
            <person name="Liu Y."/>
        </authorList>
    </citation>
    <scope>NUCLEOTIDE SEQUENCE [LARGE SCALE GENOMIC DNA]</scope>
    <source>
        <strain evidence="3 4">HSLHS9</strain>
    </source>
</reference>
<dbReference type="SUPFAM" id="SSF56349">
    <property type="entry name" value="DNA breaking-rejoining enzymes"/>
    <property type="match status" value="1"/>
</dbReference>
<gene>
    <name evidence="3" type="ORF">FV139_17665</name>
</gene>
<evidence type="ECO:0000256" key="1">
    <source>
        <dbReference type="ARBA" id="ARBA00023172"/>
    </source>
</evidence>
<dbReference type="EMBL" id="VRZA01000007">
    <property type="protein sequence ID" value="TXS90878.1"/>
    <property type="molecule type" value="Genomic_DNA"/>
</dbReference>
<dbReference type="InterPro" id="IPR013762">
    <property type="entry name" value="Integrase-like_cat_sf"/>
</dbReference>
<dbReference type="AlphaFoldDB" id="A0A5C8ZQZ1"/>
<evidence type="ECO:0000313" key="4">
    <source>
        <dbReference type="Proteomes" id="UP000321039"/>
    </source>
</evidence>
<dbReference type="GO" id="GO:0003677">
    <property type="term" value="F:DNA binding"/>
    <property type="evidence" value="ECO:0007669"/>
    <property type="project" value="InterPro"/>
</dbReference>